<dbReference type="Gene3D" id="1.20.1250.20">
    <property type="entry name" value="MFS general substrate transporter like domains"/>
    <property type="match status" value="1"/>
</dbReference>
<dbReference type="GO" id="GO:0005886">
    <property type="term" value="C:plasma membrane"/>
    <property type="evidence" value="ECO:0007669"/>
    <property type="project" value="UniProtKB-SubCell"/>
</dbReference>
<comment type="subcellular location">
    <subcellularLocation>
        <location evidence="1">Cell membrane</location>
        <topology evidence="1">Multi-pass membrane protein</topology>
    </subcellularLocation>
</comment>
<feature type="domain" description="Major facilitator superfamily (MFS) profile" evidence="9">
    <location>
        <begin position="28"/>
        <end position="473"/>
    </location>
</feature>
<dbReference type="Gene3D" id="1.20.1720.10">
    <property type="entry name" value="Multidrug resistance protein D"/>
    <property type="match status" value="1"/>
</dbReference>
<comment type="caution">
    <text evidence="10">The sequence shown here is derived from an EMBL/GenBank/DDBJ whole genome shotgun (WGS) entry which is preliminary data.</text>
</comment>
<feature type="transmembrane region" description="Helical" evidence="8">
    <location>
        <begin position="285"/>
        <end position="305"/>
    </location>
</feature>
<accession>A0A3A8III6</accession>
<name>A0A3A8III6_9BACT</name>
<dbReference type="InterPro" id="IPR011701">
    <property type="entry name" value="MFS"/>
</dbReference>
<organism evidence="10 11">
    <name type="scientific">Corallococcus terminator</name>
    <dbReference type="NCBI Taxonomy" id="2316733"/>
    <lineage>
        <taxon>Bacteria</taxon>
        <taxon>Pseudomonadati</taxon>
        <taxon>Myxococcota</taxon>
        <taxon>Myxococcia</taxon>
        <taxon>Myxococcales</taxon>
        <taxon>Cystobacterineae</taxon>
        <taxon>Myxococcaceae</taxon>
        <taxon>Corallococcus</taxon>
    </lineage>
</organism>
<feature type="transmembrane region" description="Helical" evidence="8">
    <location>
        <begin position="371"/>
        <end position="387"/>
    </location>
</feature>
<feature type="transmembrane region" description="Helical" evidence="8">
    <location>
        <begin position="152"/>
        <end position="176"/>
    </location>
</feature>
<keyword evidence="11" id="KW-1185">Reference proteome</keyword>
<dbReference type="InterPro" id="IPR004638">
    <property type="entry name" value="EmrB-like"/>
</dbReference>
<feature type="transmembrane region" description="Helical" evidence="8">
    <location>
        <begin position="447"/>
        <end position="465"/>
    </location>
</feature>
<protein>
    <submittedName>
        <fullName evidence="10">DHA2 family efflux MFS transporter permease subunit</fullName>
    </submittedName>
</protein>
<dbReference type="RefSeq" id="WP_120543772.1">
    <property type="nucleotide sequence ID" value="NZ_RAVZ01000241.1"/>
</dbReference>
<keyword evidence="4 8" id="KW-0812">Transmembrane</keyword>
<evidence type="ECO:0000256" key="4">
    <source>
        <dbReference type="ARBA" id="ARBA00022692"/>
    </source>
</evidence>
<evidence type="ECO:0000256" key="3">
    <source>
        <dbReference type="ARBA" id="ARBA00022475"/>
    </source>
</evidence>
<dbReference type="InterPro" id="IPR036259">
    <property type="entry name" value="MFS_trans_sf"/>
</dbReference>
<dbReference type="OrthoDB" id="9807274at2"/>
<evidence type="ECO:0000256" key="7">
    <source>
        <dbReference type="SAM" id="MobiDB-lite"/>
    </source>
</evidence>
<feature type="compositionally biased region" description="Polar residues" evidence="7">
    <location>
        <begin position="8"/>
        <end position="23"/>
    </location>
</feature>
<dbReference type="CDD" id="cd17503">
    <property type="entry name" value="MFS_LmrB_MDR_like"/>
    <property type="match status" value="1"/>
</dbReference>
<feature type="region of interest" description="Disordered" evidence="7">
    <location>
        <begin position="1"/>
        <end position="23"/>
    </location>
</feature>
<keyword evidence="3" id="KW-1003">Cell membrane</keyword>
<feature type="transmembrane region" description="Helical" evidence="8">
    <location>
        <begin position="66"/>
        <end position="86"/>
    </location>
</feature>
<gene>
    <name evidence="10" type="ORF">D7V88_28480</name>
</gene>
<feature type="transmembrane region" description="Helical" evidence="8">
    <location>
        <begin position="119"/>
        <end position="140"/>
    </location>
</feature>
<dbReference type="EMBL" id="RAVZ01000241">
    <property type="protein sequence ID" value="RKG79600.1"/>
    <property type="molecule type" value="Genomic_DNA"/>
</dbReference>
<feature type="transmembrane region" description="Helical" evidence="8">
    <location>
        <begin position="408"/>
        <end position="427"/>
    </location>
</feature>
<evidence type="ECO:0000256" key="8">
    <source>
        <dbReference type="SAM" id="Phobius"/>
    </source>
</evidence>
<keyword evidence="2" id="KW-0813">Transport</keyword>
<feature type="transmembrane region" description="Helical" evidence="8">
    <location>
        <begin position="246"/>
        <end position="264"/>
    </location>
</feature>
<feature type="transmembrane region" description="Helical" evidence="8">
    <location>
        <begin position="93"/>
        <end position="113"/>
    </location>
</feature>
<dbReference type="PANTHER" id="PTHR42718">
    <property type="entry name" value="MAJOR FACILITATOR SUPERFAMILY MULTIDRUG TRANSPORTER MFSC"/>
    <property type="match status" value="1"/>
</dbReference>
<evidence type="ECO:0000256" key="5">
    <source>
        <dbReference type="ARBA" id="ARBA00022989"/>
    </source>
</evidence>
<evidence type="ECO:0000313" key="11">
    <source>
        <dbReference type="Proteomes" id="UP000268094"/>
    </source>
</evidence>
<dbReference type="PANTHER" id="PTHR42718:SF46">
    <property type="entry name" value="BLR6921 PROTEIN"/>
    <property type="match status" value="1"/>
</dbReference>
<keyword evidence="5 8" id="KW-1133">Transmembrane helix</keyword>
<keyword evidence="6 8" id="KW-0472">Membrane</keyword>
<feature type="transmembrane region" description="Helical" evidence="8">
    <location>
        <begin position="182"/>
        <end position="205"/>
    </location>
</feature>
<evidence type="ECO:0000256" key="2">
    <source>
        <dbReference type="ARBA" id="ARBA00022448"/>
    </source>
</evidence>
<sequence>MRIEKGVSVSTATASTGPGRSTRGSRLASIAVASALFMEFLDSTALSTALPTLSVAFGTDPVHLKLALTSYILALAVLAPASGWIADRYGPRRVFMVAMGVFLTASVLCGFSRSLGQLVLFRTLQGLGGALMTPVGRLIIVNSAPRERLVSAMSWFTMPALVGPLLGPPLAGFILGVADWPWIFFINVPVGLLGMWAVARFVPVLKQPDPGPFDKKGFALAVVAITTLMGAAETAGIGLVPWPAQLGIALVALGALAAYVRHALRTPRPVLNLRLLQVPTFRASMLGGALVRMGLGATPFLLPLLFQVGLGWGPLEAGLVTIGTSMGAFACKPVAPVLIRRVGFRKTLIISNLLTAALTAVPAFFRMSTPIPFIIGTLICSGFMRSLQFTATNTVAYADLPKEAVSSASTLAVVTQQMALSVGISFGGLMLHVARGGGDVRLTPDRFLLPFLAIGLVSSLAGPLFRRLPPDAGAQIGGRATARG</sequence>
<dbReference type="InterPro" id="IPR020846">
    <property type="entry name" value="MFS_dom"/>
</dbReference>
<feature type="transmembrane region" description="Helical" evidence="8">
    <location>
        <begin position="317"/>
        <end position="335"/>
    </location>
</feature>
<evidence type="ECO:0000259" key="9">
    <source>
        <dbReference type="PROSITE" id="PS50850"/>
    </source>
</evidence>
<reference evidence="11" key="1">
    <citation type="submission" date="2018-09" db="EMBL/GenBank/DDBJ databases">
        <authorList>
            <person name="Livingstone P.G."/>
            <person name="Whitworth D.E."/>
        </authorList>
    </citation>
    <scope>NUCLEOTIDE SEQUENCE [LARGE SCALE GENOMIC DNA]</scope>
    <source>
        <strain evidence="11">CA054A</strain>
    </source>
</reference>
<feature type="transmembrane region" description="Helical" evidence="8">
    <location>
        <begin position="347"/>
        <end position="365"/>
    </location>
</feature>
<evidence type="ECO:0000313" key="10">
    <source>
        <dbReference type="EMBL" id="RKG79600.1"/>
    </source>
</evidence>
<dbReference type="Pfam" id="PF07690">
    <property type="entry name" value="MFS_1"/>
    <property type="match status" value="2"/>
</dbReference>
<evidence type="ECO:0000256" key="6">
    <source>
        <dbReference type="ARBA" id="ARBA00023136"/>
    </source>
</evidence>
<dbReference type="PROSITE" id="PS50850">
    <property type="entry name" value="MFS"/>
    <property type="match status" value="1"/>
</dbReference>
<proteinExistence type="predicted"/>
<evidence type="ECO:0000256" key="1">
    <source>
        <dbReference type="ARBA" id="ARBA00004651"/>
    </source>
</evidence>
<dbReference type="GO" id="GO:0022857">
    <property type="term" value="F:transmembrane transporter activity"/>
    <property type="evidence" value="ECO:0007669"/>
    <property type="project" value="InterPro"/>
</dbReference>
<dbReference type="NCBIfam" id="TIGR00711">
    <property type="entry name" value="efflux_EmrB"/>
    <property type="match status" value="1"/>
</dbReference>
<dbReference type="AlphaFoldDB" id="A0A3A8III6"/>
<dbReference type="Proteomes" id="UP000268094">
    <property type="component" value="Unassembled WGS sequence"/>
</dbReference>
<dbReference type="SUPFAM" id="SSF103473">
    <property type="entry name" value="MFS general substrate transporter"/>
    <property type="match status" value="1"/>
</dbReference>